<proteinExistence type="predicted"/>
<reference evidence="1 2" key="1">
    <citation type="submission" date="2017-02" db="EMBL/GenBank/DDBJ databases">
        <authorList>
            <person name="Peterson S.W."/>
        </authorList>
    </citation>
    <scope>NUCLEOTIDE SEQUENCE [LARGE SCALE GENOMIC DNA]</scope>
    <source>
        <strain evidence="1 2">CECT 9189</strain>
    </source>
</reference>
<dbReference type="SUPFAM" id="SSF116734">
    <property type="entry name" value="DNA methylase specificity domain"/>
    <property type="match status" value="1"/>
</dbReference>
<organism evidence="1 2">
    <name type="scientific">Photobacterium toruni</name>
    <dbReference type="NCBI Taxonomy" id="1935446"/>
    <lineage>
        <taxon>Bacteria</taxon>
        <taxon>Pseudomonadati</taxon>
        <taxon>Pseudomonadota</taxon>
        <taxon>Gammaproteobacteria</taxon>
        <taxon>Vibrionales</taxon>
        <taxon>Vibrionaceae</taxon>
        <taxon>Photobacterium</taxon>
    </lineage>
</organism>
<evidence type="ECO:0000313" key="2">
    <source>
        <dbReference type="Proteomes" id="UP000191116"/>
    </source>
</evidence>
<dbReference type="RefSeq" id="WP_080174813.1">
    <property type="nucleotide sequence ID" value="NZ_AP024854.1"/>
</dbReference>
<evidence type="ECO:0000313" key="1">
    <source>
        <dbReference type="EMBL" id="SKA35964.1"/>
    </source>
</evidence>
<dbReference type="AlphaFoldDB" id="A0A1T4T626"/>
<sequence>MKLDNEIRHYFKRWQAEQNVYKEIDIDKEEFEYKSLADEEYFKFKNGIARYTKKYAINNSGLIPMLGSSLKNDCIAYFVKEEKNTDIINQPCVSFNKDNAKGSRAFFRDCPFVMDRHHVCIFSKKVDPEYLCLALDRILIAQKYGWGENVANPSEVKKQHLLVSITSNANIVEKSLVRFIEYYKIQFNQYRQLISQLKSQVESFDKAFLPAIYSAKKDPFIVEYFDLWAQKNKKELSLTSIDFEYVPLFENTDNINLTGSKSLGNHDDIKHIEDADGLPVFDASSSILCHISESKLSR</sequence>
<dbReference type="Proteomes" id="UP000191116">
    <property type="component" value="Unassembled WGS sequence"/>
</dbReference>
<gene>
    <name evidence="1" type="ORF">CZ814_01997</name>
</gene>
<name>A0A1T4T626_9GAMM</name>
<protein>
    <recommendedName>
        <fullName evidence="3">Type I restriction modification DNA specificity domain protein</fullName>
    </recommendedName>
</protein>
<accession>A0A1T4T626</accession>
<evidence type="ECO:0008006" key="3">
    <source>
        <dbReference type="Google" id="ProtNLM"/>
    </source>
</evidence>
<dbReference type="EMBL" id="FUWP01000009">
    <property type="protein sequence ID" value="SKA35964.1"/>
    <property type="molecule type" value="Genomic_DNA"/>
</dbReference>